<evidence type="ECO:0000256" key="12">
    <source>
        <dbReference type="ARBA" id="ARBA00080821"/>
    </source>
</evidence>
<dbReference type="RefSeq" id="XP_019287452.2">
    <property type="nucleotide sequence ID" value="XM_019431907.2"/>
</dbReference>
<comment type="subunit">
    <text evidence="10">Heterodimer with EBI3; not disulfide-linked. This heterodimer is known as interleukin IL-27.</text>
</comment>
<evidence type="ECO:0000256" key="2">
    <source>
        <dbReference type="ARBA" id="ARBA00007432"/>
    </source>
</evidence>
<dbReference type="GO" id="GO:0045625">
    <property type="term" value="P:regulation of T-helper 1 cell differentiation"/>
    <property type="evidence" value="ECO:0007669"/>
    <property type="project" value="TreeGrafter"/>
</dbReference>
<accession>A0A9V1ES07</accession>
<evidence type="ECO:0000256" key="3">
    <source>
        <dbReference type="ARBA" id="ARBA00022514"/>
    </source>
</evidence>
<reference evidence="15" key="1">
    <citation type="submission" date="2025-08" db="UniProtKB">
        <authorList>
            <consortium name="RefSeq"/>
        </authorList>
    </citation>
    <scope>IDENTIFICATION</scope>
    <source>
        <tissue evidence="15">Whole blood</tissue>
    </source>
</reference>
<feature type="region of interest" description="Disordered" evidence="13">
    <location>
        <begin position="236"/>
        <end position="261"/>
    </location>
</feature>
<keyword evidence="6" id="KW-0732">Signal</keyword>
<evidence type="ECO:0000256" key="13">
    <source>
        <dbReference type="SAM" id="MobiDB-lite"/>
    </source>
</evidence>
<dbReference type="GO" id="GO:0005829">
    <property type="term" value="C:cytosol"/>
    <property type="evidence" value="ECO:0007669"/>
    <property type="project" value="UniProtKB-ARBA"/>
</dbReference>
<dbReference type="GO" id="GO:0005615">
    <property type="term" value="C:extracellular space"/>
    <property type="evidence" value="ECO:0007669"/>
    <property type="project" value="UniProtKB-KW"/>
</dbReference>
<evidence type="ECO:0000256" key="9">
    <source>
        <dbReference type="ARBA" id="ARBA00023198"/>
    </source>
</evidence>
<keyword evidence="7" id="KW-0391">Immunity</keyword>
<evidence type="ECO:0000256" key="1">
    <source>
        <dbReference type="ARBA" id="ARBA00004613"/>
    </source>
</evidence>
<keyword evidence="9" id="KW-0395">Inflammatory response</keyword>
<dbReference type="InterPro" id="IPR026207">
    <property type="entry name" value="IL-27_alpha"/>
</dbReference>
<evidence type="ECO:0000313" key="15">
    <source>
        <dbReference type="RefSeq" id="XP_019287452.2"/>
    </source>
</evidence>
<keyword evidence="5" id="KW-0399">Innate immunity</keyword>
<dbReference type="Gene3D" id="1.20.1250.10">
    <property type="match status" value="1"/>
</dbReference>
<dbReference type="GO" id="GO:0045087">
    <property type="term" value="P:innate immune response"/>
    <property type="evidence" value="ECO:0007669"/>
    <property type="project" value="UniProtKB-KW"/>
</dbReference>
<organism evidence="14 15">
    <name type="scientific">Panthera pardus</name>
    <name type="common">Leopard</name>
    <name type="synonym">Felis pardus</name>
    <dbReference type="NCBI Taxonomy" id="9691"/>
    <lineage>
        <taxon>Eukaryota</taxon>
        <taxon>Metazoa</taxon>
        <taxon>Chordata</taxon>
        <taxon>Craniata</taxon>
        <taxon>Vertebrata</taxon>
        <taxon>Euteleostomi</taxon>
        <taxon>Mammalia</taxon>
        <taxon>Eutheria</taxon>
        <taxon>Laurasiatheria</taxon>
        <taxon>Carnivora</taxon>
        <taxon>Feliformia</taxon>
        <taxon>Felidae</taxon>
        <taxon>Pantherinae</taxon>
        <taxon>Panthera</taxon>
    </lineage>
</organism>
<dbReference type="InterPro" id="IPR009079">
    <property type="entry name" value="4_helix_cytokine-like_core"/>
</dbReference>
<dbReference type="PANTHER" id="PTHR20879">
    <property type="entry name" value="INTERLEUKIN-27 SUBUNIT ALPHA"/>
    <property type="match status" value="1"/>
</dbReference>
<evidence type="ECO:0000256" key="6">
    <source>
        <dbReference type="ARBA" id="ARBA00022729"/>
    </source>
</evidence>
<dbReference type="GO" id="GO:0005125">
    <property type="term" value="F:cytokine activity"/>
    <property type="evidence" value="ECO:0007669"/>
    <property type="project" value="UniProtKB-KW"/>
</dbReference>
<dbReference type="GO" id="GO:0042129">
    <property type="term" value="P:regulation of T cell proliferation"/>
    <property type="evidence" value="ECO:0007669"/>
    <property type="project" value="InterPro"/>
</dbReference>
<dbReference type="GO" id="GO:0045523">
    <property type="term" value="F:interleukin-27 receptor binding"/>
    <property type="evidence" value="ECO:0007669"/>
    <property type="project" value="InterPro"/>
</dbReference>
<gene>
    <name evidence="15" type="primary">IL27</name>
</gene>
<dbReference type="GeneID" id="109256526"/>
<dbReference type="CTD" id="246778"/>
<dbReference type="KEGG" id="ppad:109256526"/>
<evidence type="ECO:0000256" key="8">
    <source>
        <dbReference type="ARBA" id="ARBA00023180"/>
    </source>
</evidence>
<dbReference type="AlphaFoldDB" id="A0A9V1ES07"/>
<dbReference type="FunFam" id="1.20.1250.10:FF:000035">
    <property type="entry name" value="Interleukin-27 subunit alpha"/>
    <property type="match status" value="1"/>
</dbReference>
<keyword evidence="3" id="KW-0202">Cytokine</keyword>
<evidence type="ECO:0000256" key="10">
    <source>
        <dbReference type="ARBA" id="ARBA00061993"/>
    </source>
</evidence>
<dbReference type="PANTHER" id="PTHR20879:SF1">
    <property type="entry name" value="INTERLEUKIN-27 SUBUNIT ALPHA"/>
    <property type="match status" value="1"/>
</dbReference>
<dbReference type="GO" id="GO:0006954">
    <property type="term" value="P:inflammatory response"/>
    <property type="evidence" value="ECO:0007669"/>
    <property type="project" value="UniProtKB-KW"/>
</dbReference>
<evidence type="ECO:0000256" key="4">
    <source>
        <dbReference type="ARBA" id="ARBA00022525"/>
    </source>
</evidence>
<comment type="similarity">
    <text evidence="2">Belongs to the IL-6 superfamily.</text>
</comment>
<name>A0A9V1ES07_PANPR</name>
<evidence type="ECO:0000313" key="14">
    <source>
        <dbReference type="Proteomes" id="UP001165780"/>
    </source>
</evidence>
<proteinExistence type="inferred from homology"/>
<evidence type="ECO:0000256" key="5">
    <source>
        <dbReference type="ARBA" id="ARBA00022588"/>
    </source>
</evidence>
<keyword evidence="8" id="KW-0325">Glycoprotein</keyword>
<comment type="subcellular location">
    <subcellularLocation>
        <location evidence="1">Secreted</location>
    </subcellularLocation>
</comment>
<sequence>MEPEICLRMWAFCARPCPPQRRGTFLSFRQRCHMVSSIASMLLVALRGQQNGTQALPTAQAQKGHVEFFSIFPPTWPTISPLSPGLSLLLLSLLLARAGVWGFPRPPGRPPLSLQELRREFKVSLHLARKLFSEVRTQAHRFAESHLPGVSLDLLPLGDQLPNVSLTFQAWHSLSDPERLCFLFMTLRPFHALLGSLGSQGGWTSSEKIELWTMRLDLRDLQRHLHFQVLAAGLNLPEEEDDEERKEPLPGAPSGLSRVSGQPSWPQLLYTYQLLHSLELVLARAVRDLLLLSQAGNPAPASGSSFGSRP</sequence>
<keyword evidence="14" id="KW-1185">Reference proteome</keyword>
<keyword evidence="4" id="KW-0964">Secreted</keyword>
<dbReference type="Proteomes" id="UP001165780">
    <property type="component" value="Unplaced"/>
</dbReference>
<evidence type="ECO:0000256" key="7">
    <source>
        <dbReference type="ARBA" id="ARBA00022859"/>
    </source>
</evidence>
<protein>
    <recommendedName>
        <fullName evidence="11">Interleukin-27 subunit alpha</fullName>
    </recommendedName>
    <alternativeName>
        <fullName evidence="12">p28</fullName>
    </alternativeName>
</protein>
<evidence type="ECO:0000256" key="11">
    <source>
        <dbReference type="ARBA" id="ARBA00068448"/>
    </source>
</evidence>